<evidence type="ECO:0000313" key="2">
    <source>
        <dbReference type="EMBL" id="CAI8968561.1"/>
    </source>
</evidence>
<proteinExistence type="predicted"/>
<sequence>MNRDDSIIFRKRPLAQHLGVSISTLDRLRATDPTFPQEFRLGKRAIGFLRADVERWLASKRTS</sequence>
<evidence type="ECO:0000313" key="1">
    <source>
        <dbReference type="EMBL" id="CAI8823731.1"/>
    </source>
</evidence>
<organism evidence="2 3">
    <name type="scientific">Methylocaldum szegediense</name>
    <dbReference type="NCBI Taxonomy" id="73780"/>
    <lineage>
        <taxon>Bacteria</taxon>
        <taxon>Pseudomonadati</taxon>
        <taxon>Pseudomonadota</taxon>
        <taxon>Gammaproteobacteria</taxon>
        <taxon>Methylococcales</taxon>
        <taxon>Methylococcaceae</taxon>
        <taxon>Methylocaldum</taxon>
    </lineage>
</organism>
<protein>
    <submittedName>
        <fullName evidence="2">Prophage regulatory protein</fullName>
    </submittedName>
</protein>
<dbReference type="EMBL" id="OX458333">
    <property type="protein sequence ID" value="CAI8823731.1"/>
    <property type="molecule type" value="Genomic_DNA"/>
</dbReference>
<gene>
    <name evidence="1" type="ORF">MSZNOR_2012</name>
    <name evidence="2" type="ORF">MSZNOR_4824</name>
</gene>
<keyword evidence="3" id="KW-1185">Reference proteome</keyword>
<dbReference type="Proteomes" id="UP001162030">
    <property type="component" value="Chromosome"/>
</dbReference>
<dbReference type="InterPro" id="IPR010260">
    <property type="entry name" value="AlpA"/>
</dbReference>
<name>A0ABN8XA23_9GAMM</name>
<dbReference type="Pfam" id="PF05930">
    <property type="entry name" value="Phage_AlpA"/>
    <property type="match status" value="1"/>
</dbReference>
<accession>A0ABN8XA23</accession>
<reference evidence="2 3" key="1">
    <citation type="submission" date="2023-03" db="EMBL/GenBank/DDBJ databases">
        <authorList>
            <person name="Pearce D."/>
        </authorList>
    </citation>
    <scope>NUCLEOTIDE SEQUENCE [LARGE SCALE GENOMIC DNA]</scope>
    <source>
        <strain evidence="2">Msz</strain>
    </source>
</reference>
<dbReference type="EMBL" id="OX458333">
    <property type="protein sequence ID" value="CAI8968561.1"/>
    <property type="molecule type" value="Genomic_DNA"/>
</dbReference>
<evidence type="ECO:0000313" key="3">
    <source>
        <dbReference type="Proteomes" id="UP001162030"/>
    </source>
</evidence>
<dbReference type="SUPFAM" id="SSF46955">
    <property type="entry name" value="Putative DNA-binding domain"/>
    <property type="match status" value="1"/>
</dbReference>
<dbReference type="InterPro" id="IPR009061">
    <property type="entry name" value="DNA-bd_dom_put_sf"/>
</dbReference>
<dbReference type="RefSeq" id="WP_084161843.1">
    <property type="nucleotide sequence ID" value="NZ_OX458333.1"/>
</dbReference>